<dbReference type="OMA" id="TEDWANK"/>
<dbReference type="PANTHER" id="PTHR10728">
    <property type="entry name" value="CYTOSOLIC PHOSPHOLIPASE A2"/>
    <property type="match status" value="1"/>
</dbReference>
<name>A0A3Q4GV18_NEOBR</name>
<evidence type="ECO:0008006" key="3">
    <source>
        <dbReference type="Google" id="ProtNLM"/>
    </source>
</evidence>
<dbReference type="STRING" id="32507.ENSNBRP00000011043"/>
<dbReference type="InterPro" id="IPR016035">
    <property type="entry name" value="Acyl_Trfase/lysoPLipase"/>
</dbReference>
<dbReference type="AlphaFoldDB" id="A0A3Q4GV18"/>
<reference evidence="1" key="1">
    <citation type="submission" date="2025-08" db="UniProtKB">
        <authorList>
            <consortium name="Ensembl"/>
        </authorList>
    </citation>
    <scope>IDENTIFICATION</scope>
</reference>
<dbReference type="GO" id="GO:0005509">
    <property type="term" value="F:calcium ion binding"/>
    <property type="evidence" value="ECO:0007669"/>
    <property type="project" value="TreeGrafter"/>
</dbReference>
<proteinExistence type="predicted"/>
<evidence type="ECO:0000313" key="1">
    <source>
        <dbReference type="Ensembl" id="ENSNBRP00000011043.1"/>
    </source>
</evidence>
<dbReference type="PANTHER" id="PTHR10728:SF39">
    <property type="entry name" value="CYTOSOLIC PHOSPHOLIPASE A2 GAMMA"/>
    <property type="match status" value="1"/>
</dbReference>
<dbReference type="GO" id="GO:0047498">
    <property type="term" value="F:calcium-dependent phospholipase A2 activity"/>
    <property type="evidence" value="ECO:0007669"/>
    <property type="project" value="TreeGrafter"/>
</dbReference>
<organism evidence="1 2">
    <name type="scientific">Neolamprologus brichardi</name>
    <name type="common">Fairy cichlid</name>
    <name type="synonym">Lamprologus brichardi</name>
    <dbReference type="NCBI Taxonomy" id="32507"/>
    <lineage>
        <taxon>Eukaryota</taxon>
        <taxon>Metazoa</taxon>
        <taxon>Chordata</taxon>
        <taxon>Craniata</taxon>
        <taxon>Vertebrata</taxon>
        <taxon>Euteleostomi</taxon>
        <taxon>Actinopterygii</taxon>
        <taxon>Neopterygii</taxon>
        <taxon>Teleostei</taxon>
        <taxon>Neoteleostei</taxon>
        <taxon>Acanthomorphata</taxon>
        <taxon>Ovalentaria</taxon>
        <taxon>Cichlomorphae</taxon>
        <taxon>Cichliformes</taxon>
        <taxon>Cichlidae</taxon>
        <taxon>African cichlids</taxon>
        <taxon>Pseudocrenilabrinae</taxon>
        <taxon>Lamprologini</taxon>
        <taxon>Neolamprologus</taxon>
    </lineage>
</organism>
<dbReference type="GeneTree" id="ENSGT01030000234606"/>
<dbReference type="GO" id="GO:0005544">
    <property type="term" value="F:calcium-dependent phospholipid binding"/>
    <property type="evidence" value="ECO:0007669"/>
    <property type="project" value="TreeGrafter"/>
</dbReference>
<evidence type="ECO:0000313" key="2">
    <source>
        <dbReference type="Proteomes" id="UP000261580"/>
    </source>
</evidence>
<dbReference type="GO" id="GO:0005635">
    <property type="term" value="C:nuclear envelope"/>
    <property type="evidence" value="ECO:0007669"/>
    <property type="project" value="TreeGrafter"/>
</dbReference>
<accession>A0A3Q4GV18</accession>
<dbReference type="GO" id="GO:0046475">
    <property type="term" value="P:glycerophospholipid catabolic process"/>
    <property type="evidence" value="ECO:0007669"/>
    <property type="project" value="TreeGrafter"/>
</dbReference>
<protein>
    <recommendedName>
        <fullName evidence="3">PLA2c domain-containing protein</fullName>
    </recommendedName>
</protein>
<reference evidence="1" key="2">
    <citation type="submission" date="2025-09" db="UniProtKB">
        <authorList>
            <consortium name="Ensembl"/>
        </authorList>
    </citation>
    <scope>IDENTIFICATION</scope>
</reference>
<dbReference type="GO" id="GO:0005829">
    <property type="term" value="C:cytosol"/>
    <property type="evidence" value="ECO:0007669"/>
    <property type="project" value="TreeGrafter"/>
</dbReference>
<dbReference type="Proteomes" id="UP000261580">
    <property type="component" value="Unassembled WGS sequence"/>
</dbReference>
<keyword evidence="2" id="KW-1185">Reference proteome</keyword>
<dbReference type="GO" id="GO:0005654">
    <property type="term" value="C:nucleoplasm"/>
    <property type="evidence" value="ECO:0007669"/>
    <property type="project" value="TreeGrafter"/>
</dbReference>
<dbReference type="Gene3D" id="3.40.1090.10">
    <property type="entry name" value="Cytosolic phospholipase A2 catalytic domain"/>
    <property type="match status" value="1"/>
</dbReference>
<sequence>VLQKYVHQSQSLSAGEQEFVLRRKQVVQKSLNKLGLTCTLDMVPHIALLGSGGGQRAAVGLMGSLFQMEKDGLLDTVLYLGGVSGSWSTNMDNAVSRLSKPGIGLTDVLIFLAKRAKDGHFSLTDIWGVLTSGLIMKQVRPKELNWTHFILEIQKRGNVASHCRMPVN</sequence>
<dbReference type="Ensembl" id="ENSNBRT00000011352.1">
    <property type="protein sequence ID" value="ENSNBRP00000011043.1"/>
    <property type="gene ID" value="ENSNBRG00000008610.1"/>
</dbReference>
<dbReference type="SUPFAM" id="SSF52151">
    <property type="entry name" value="FabD/lysophospholipase-like"/>
    <property type="match status" value="1"/>
</dbReference>